<dbReference type="InterPro" id="IPR036527">
    <property type="entry name" value="SCP2_sterol-bd_dom_sf"/>
</dbReference>
<keyword evidence="2" id="KW-0479">Metal-binding</keyword>
<dbReference type="Gene3D" id="1.25.40.880">
    <property type="entry name" value="Alkyl sulfatase, dimerisation domain"/>
    <property type="match status" value="1"/>
</dbReference>
<dbReference type="CDD" id="cd07710">
    <property type="entry name" value="arylsulfatase_Sdsa1-like_MBL-fold"/>
    <property type="match status" value="1"/>
</dbReference>
<dbReference type="Pfam" id="PF14863">
    <property type="entry name" value="Alkyl_sulf_dimr"/>
    <property type="match status" value="1"/>
</dbReference>
<dbReference type="Gene3D" id="3.30.1050.10">
    <property type="entry name" value="SCP2 sterol-binding domain"/>
    <property type="match status" value="1"/>
</dbReference>
<dbReference type="Proteomes" id="UP000000845">
    <property type="component" value="Chromosome"/>
</dbReference>
<dbReference type="AlphaFoldDB" id="D1AQT9"/>
<organism evidence="11 12">
    <name type="scientific">Sebaldella termitidis (strain ATCC 33386 / NCTC 11300)</name>
    <dbReference type="NCBI Taxonomy" id="526218"/>
    <lineage>
        <taxon>Bacteria</taxon>
        <taxon>Fusobacteriati</taxon>
        <taxon>Fusobacteriota</taxon>
        <taxon>Fusobacteriia</taxon>
        <taxon>Fusobacteriales</taxon>
        <taxon>Leptotrichiaceae</taxon>
        <taxon>Sebaldella</taxon>
    </lineage>
</organism>
<evidence type="ECO:0000256" key="7">
    <source>
        <dbReference type="ARBA" id="ARBA00068034"/>
    </source>
</evidence>
<dbReference type="InterPro" id="IPR036866">
    <property type="entry name" value="RibonucZ/Hydroxyglut_hydro"/>
</dbReference>
<dbReference type="Gene3D" id="3.60.15.30">
    <property type="entry name" value="Metallo-beta-lactamase domain"/>
    <property type="match status" value="1"/>
</dbReference>
<dbReference type="EC" id="3.1.6.21" evidence="6"/>
<reference evidence="12" key="1">
    <citation type="submission" date="2009-09" db="EMBL/GenBank/DDBJ databases">
        <title>The complete chromosome of Sebaldella termitidis ATCC 33386.</title>
        <authorList>
            <consortium name="US DOE Joint Genome Institute (JGI-PGF)"/>
            <person name="Lucas S."/>
            <person name="Copeland A."/>
            <person name="Lapidus A."/>
            <person name="Glavina del Rio T."/>
            <person name="Dalin E."/>
            <person name="Tice H."/>
            <person name="Bruce D."/>
            <person name="Goodwin L."/>
            <person name="Pitluck S."/>
            <person name="Kyrpides N."/>
            <person name="Mavromatis K."/>
            <person name="Ivanova N."/>
            <person name="Mikhailova N."/>
            <person name="Sims D."/>
            <person name="Meincke L."/>
            <person name="Brettin T."/>
            <person name="Detter J.C."/>
            <person name="Han C."/>
            <person name="Larimer F."/>
            <person name="Land M."/>
            <person name="Hauser L."/>
            <person name="Markowitz V."/>
            <person name="Cheng J.F."/>
            <person name="Hugenholtz P."/>
            <person name="Woyke T."/>
            <person name="Wu D."/>
            <person name="Eisen J.A."/>
        </authorList>
    </citation>
    <scope>NUCLEOTIDE SEQUENCE [LARGE SCALE GENOMIC DNA]</scope>
    <source>
        <strain evidence="12">ATCC 33386 / NCTC 11300</strain>
    </source>
</reference>
<dbReference type="GO" id="GO:0018909">
    <property type="term" value="P:dodecyl sulfate metabolic process"/>
    <property type="evidence" value="ECO:0007669"/>
    <property type="project" value="InterPro"/>
</dbReference>
<reference evidence="11 12" key="2">
    <citation type="journal article" date="2010" name="Stand. Genomic Sci.">
        <title>Complete genome sequence of Sebaldella termitidis type strain (NCTC 11300).</title>
        <authorList>
            <person name="Harmon-Smith M."/>
            <person name="Celia L."/>
            <person name="Chertkov O."/>
            <person name="Lapidus A."/>
            <person name="Copeland A."/>
            <person name="Glavina Del Rio T."/>
            <person name="Nolan M."/>
            <person name="Lucas S."/>
            <person name="Tice H."/>
            <person name="Cheng J.F."/>
            <person name="Han C."/>
            <person name="Detter J.C."/>
            <person name="Bruce D."/>
            <person name="Goodwin L."/>
            <person name="Pitluck S."/>
            <person name="Pati A."/>
            <person name="Liolios K."/>
            <person name="Ivanova N."/>
            <person name="Mavromatis K."/>
            <person name="Mikhailova N."/>
            <person name="Chen A."/>
            <person name="Palaniappan K."/>
            <person name="Land M."/>
            <person name="Hauser L."/>
            <person name="Chang Y.J."/>
            <person name="Jeffries C.D."/>
            <person name="Brettin T."/>
            <person name="Goker M."/>
            <person name="Beck B."/>
            <person name="Bristow J."/>
            <person name="Eisen J.A."/>
            <person name="Markowitz V."/>
            <person name="Hugenholtz P."/>
            <person name="Kyrpides N.C."/>
            <person name="Klenk H.P."/>
            <person name="Chen F."/>
        </authorList>
    </citation>
    <scope>NUCLEOTIDE SEQUENCE [LARGE SCALE GENOMIC DNA]</scope>
    <source>
        <strain evidence="12">ATCC 33386 / NCTC 11300</strain>
    </source>
</reference>
<feature type="signal peptide" evidence="9">
    <location>
        <begin position="1"/>
        <end position="23"/>
    </location>
</feature>
<evidence type="ECO:0000256" key="4">
    <source>
        <dbReference type="ARBA" id="ARBA00022833"/>
    </source>
</evidence>
<dbReference type="SMART" id="SM00849">
    <property type="entry name" value="Lactamase_B"/>
    <property type="match status" value="1"/>
</dbReference>
<dbReference type="eggNOG" id="COG2015">
    <property type="taxonomic scope" value="Bacteria"/>
</dbReference>
<evidence type="ECO:0000259" key="10">
    <source>
        <dbReference type="SMART" id="SM00849"/>
    </source>
</evidence>
<dbReference type="InterPro" id="IPR029229">
    <property type="entry name" value="Alkyl_sulf_C"/>
</dbReference>
<dbReference type="Pfam" id="PF00753">
    <property type="entry name" value="Lactamase_B"/>
    <property type="match status" value="1"/>
</dbReference>
<evidence type="ECO:0000256" key="6">
    <source>
        <dbReference type="ARBA" id="ARBA00066568"/>
    </source>
</evidence>
<dbReference type="KEGG" id="str:Sterm_3514"/>
<comment type="cofactor">
    <cofactor evidence="1">
        <name>Zn(2+)</name>
        <dbReference type="ChEBI" id="CHEBI:29105"/>
    </cofactor>
</comment>
<proteinExistence type="inferred from homology"/>
<dbReference type="EMBL" id="CP001739">
    <property type="protein sequence ID" value="ACZ10349.1"/>
    <property type="molecule type" value="Genomic_DNA"/>
</dbReference>
<dbReference type="InterPro" id="IPR044097">
    <property type="entry name" value="Bds1/SdsA1_MBL-fold"/>
</dbReference>
<dbReference type="PANTHER" id="PTHR43223:SF1">
    <property type="entry name" value="ALKYL_ARYL-SULFATASE BDS1"/>
    <property type="match status" value="1"/>
</dbReference>
<dbReference type="InterPro" id="IPR029228">
    <property type="entry name" value="Alkyl_sulf_dimr"/>
</dbReference>
<keyword evidence="9" id="KW-0732">Signal</keyword>
<dbReference type="InterPro" id="IPR001279">
    <property type="entry name" value="Metallo-B-lactamas"/>
</dbReference>
<sequence>MNIRKNILKYMMLSLVITTAFYAAEQPKPATSFTKEKNEQVLRELPFNDTQDYEDAKRGFIDTIPDKVIKNNFGSDAWNLKDYDFLDSKKVPDSVNPSLWRIAQLNKYNGLFKVTDKVYQIRGFDLSNMTIIEGNTGLIIIDPLTAAETAKAGLDLYYKNFSKKPVKAVIYTHSHGDHYGGIHGVVDEKDVKSGKVKIYAPEGFLQEASSENVYAGNAMNRRGTYQYGPGLARGEKGQIDAGLGKTVPIGSVGLIRPTDIISKTGETKNIDGIQVEFIMAPGTEAPAEMLMYFPQFKMVNAAEDATHTLHNLYTLRGAQVRDAMTWWKTLDYLLADYGDKTEVIIAQHHWPKWGQENIKGYLAKQRDIYKYIHDQTLRLANEGYTMNEIAEKIDYPNGLDKEWSVRGYYGSLSHDTKAVYQRYLGWYDSNPANLNPLPPEEASKRYVEFMGGSKAVIKKAKEYYNKGEYRWVAEVMNRVVFAEPENQEAKNLAADALEQLGYQAEDPTWRNEYLVGAYELRNGTPKIPTKIGANTPDAIKAMTMEMYMDYMGIRLNADRAEGKKLTLNLELPDIKEKYAVNLENSVLGYRKVDTFKNEAEVTLTINRDTLDKIQMGETTLDKEIASGNVKVNGNTQKLKEYMGLFDNFKPDFNIVTP</sequence>
<dbReference type="FunFam" id="3.60.15.30:FF:000001">
    <property type="entry name" value="Alkyl/aryl-sulfatase BDS1"/>
    <property type="match status" value="1"/>
</dbReference>
<evidence type="ECO:0000256" key="2">
    <source>
        <dbReference type="ARBA" id="ARBA00022723"/>
    </source>
</evidence>
<feature type="chain" id="PRO_5003019925" description="Linear primary-alkylsulfatase" evidence="9">
    <location>
        <begin position="24"/>
        <end position="657"/>
    </location>
</feature>
<evidence type="ECO:0000256" key="9">
    <source>
        <dbReference type="SAM" id="SignalP"/>
    </source>
</evidence>
<dbReference type="SUPFAM" id="SSF56281">
    <property type="entry name" value="Metallo-hydrolase/oxidoreductase"/>
    <property type="match status" value="1"/>
</dbReference>
<dbReference type="GO" id="GO:0046872">
    <property type="term" value="F:metal ion binding"/>
    <property type="evidence" value="ECO:0007669"/>
    <property type="project" value="UniProtKB-KW"/>
</dbReference>
<name>D1AQT9_SEBTE</name>
<dbReference type="FunFam" id="1.25.40.880:FF:000001">
    <property type="entry name" value="SDS hydrolase SdsA1"/>
    <property type="match status" value="1"/>
</dbReference>
<dbReference type="HOGENOM" id="CLU_014655_1_0_0"/>
<gene>
    <name evidence="11" type="ordered locus">Sterm_3514</name>
</gene>
<dbReference type="PANTHER" id="PTHR43223">
    <property type="entry name" value="ALKYL/ARYL-SULFATASE"/>
    <property type="match status" value="1"/>
</dbReference>
<dbReference type="InterPro" id="IPR038536">
    <property type="entry name" value="Alkyl/aryl-sulf_dimr_sf"/>
</dbReference>
<dbReference type="GO" id="GO:0018741">
    <property type="term" value="F:linear primary-alkylsulfatase activity"/>
    <property type="evidence" value="ECO:0007669"/>
    <property type="project" value="UniProtKB-EC"/>
</dbReference>
<evidence type="ECO:0000256" key="8">
    <source>
        <dbReference type="ARBA" id="ARBA00075789"/>
    </source>
</evidence>
<comment type="similarity">
    <text evidence="5">Belongs to the metallo-beta-lactamase superfamily. Type III sulfatase family.</text>
</comment>
<protein>
    <recommendedName>
        <fullName evidence="7">Linear primary-alkylsulfatase</fullName>
        <ecNumber evidence="6">3.1.6.21</ecNumber>
    </recommendedName>
    <alternativeName>
        <fullName evidence="8">Type III linear primary-alkylsulfatase</fullName>
    </alternativeName>
</protein>
<evidence type="ECO:0000313" key="12">
    <source>
        <dbReference type="Proteomes" id="UP000000845"/>
    </source>
</evidence>
<feature type="domain" description="Metallo-beta-lactamase" evidence="10">
    <location>
        <begin position="126"/>
        <end position="348"/>
    </location>
</feature>
<evidence type="ECO:0000256" key="3">
    <source>
        <dbReference type="ARBA" id="ARBA00022801"/>
    </source>
</evidence>
<dbReference type="STRING" id="526218.Sterm_3514"/>
<dbReference type="RefSeq" id="WP_012862931.1">
    <property type="nucleotide sequence ID" value="NC_013517.1"/>
</dbReference>
<keyword evidence="12" id="KW-1185">Reference proteome</keyword>
<dbReference type="GO" id="GO:0046983">
    <property type="term" value="F:protein dimerization activity"/>
    <property type="evidence" value="ECO:0007669"/>
    <property type="project" value="InterPro"/>
</dbReference>
<evidence type="ECO:0000313" key="11">
    <source>
        <dbReference type="EMBL" id="ACZ10349.1"/>
    </source>
</evidence>
<dbReference type="Pfam" id="PF14864">
    <property type="entry name" value="Alkyl_sulf_C"/>
    <property type="match status" value="1"/>
</dbReference>
<accession>D1AQT9</accession>
<evidence type="ECO:0000256" key="1">
    <source>
        <dbReference type="ARBA" id="ARBA00001947"/>
    </source>
</evidence>
<keyword evidence="3" id="KW-0378">Hydrolase</keyword>
<keyword evidence="4" id="KW-0862">Zinc</keyword>
<dbReference type="SUPFAM" id="SSF55718">
    <property type="entry name" value="SCP-like"/>
    <property type="match status" value="1"/>
</dbReference>
<dbReference type="InterPro" id="IPR052195">
    <property type="entry name" value="Bact_Alkyl/Aryl-Sulfatase"/>
</dbReference>
<evidence type="ECO:0000256" key="5">
    <source>
        <dbReference type="ARBA" id="ARBA00033751"/>
    </source>
</evidence>